<reference evidence="2" key="3">
    <citation type="submission" date="2016-07" db="EMBL/GenBank/DDBJ databases">
        <title>Evolution of pathogenesis and genome organization in the Tremellales.</title>
        <authorList>
            <person name="Cuomo C."/>
            <person name="Litvintseva A."/>
            <person name="Heitman J."/>
            <person name="Chen Y."/>
            <person name="Sun S."/>
            <person name="Springer D."/>
            <person name="Dromer F."/>
            <person name="Young S."/>
            <person name="Zeng Q."/>
            <person name="Chapman S."/>
            <person name="Gujja S."/>
            <person name="Saif S."/>
            <person name="Birren B."/>
        </authorList>
    </citation>
    <scope>NUCLEOTIDE SEQUENCE</scope>
    <source>
        <strain evidence="2">CBS 10737</strain>
    </source>
</reference>
<evidence type="ECO:0000313" key="4">
    <source>
        <dbReference type="Proteomes" id="UP000094020"/>
    </source>
</evidence>
<dbReference type="InterPro" id="IPR011009">
    <property type="entry name" value="Kinase-like_dom_sf"/>
</dbReference>
<dbReference type="OrthoDB" id="2561803at2759"/>
<sequence length="492" mass="56983">MPELVEHLCQFEQCAKSILGYNAICEYCLEARCKRHNKLKYHKCKEVRKMFGSVLDLVKQYHPHFINELRILRPDQTCTLSIPDSVDQLIDQTEGSGFNFHFLITFEDGVKWMLRIRQNRGHRPPLAITNAVIQSEVATLNLLKGEGIPVPQAYLPLHLKSPGCSINTPVPPLDYFYYDFMRGVPNKITRGHLGPIELPDDQLRLFILQYAKVQIRLSNLKLPYRKIGCIYPSSDPEGTTTTGPIVARGSFMRPDPPYLLGPFPTNKERYLAHIDAALHYISRGALQNLGIDEYLWHMELRELVNASKVLGEEPEQLYIKHDDEKGDHLMVNQEGEVIGILDWEWAYVTTKAEAFSAPYIFNRTAPYVFDVSNAMTKEEEILMDTYRQLNRPDLAECVKNGRLYNRLLRIGQYDPAYPKSGFREVFGDNIPNDFNPPVADVDWRVYMIKRCSNDKKLQKIMKKFDVTLEQAEEQAKKWHEKNDRKEEEMQKS</sequence>
<keyword evidence="1" id="KW-0175">Coiled coil</keyword>
<dbReference type="EMBL" id="CP144521">
    <property type="protein sequence ID" value="WWC68363.1"/>
    <property type="molecule type" value="Genomic_DNA"/>
</dbReference>
<gene>
    <name evidence="2" type="ORF">I206_07658</name>
    <name evidence="3" type="ORF">I206_102288</name>
</gene>
<dbReference type="SUPFAM" id="SSF56112">
    <property type="entry name" value="Protein kinase-like (PK-like)"/>
    <property type="match status" value="1"/>
</dbReference>
<dbReference type="InterPro" id="IPR035896">
    <property type="entry name" value="AN1-like_Znf"/>
</dbReference>
<feature type="coiled-coil region" evidence="1">
    <location>
        <begin position="461"/>
        <end position="488"/>
    </location>
</feature>
<reference evidence="3" key="4">
    <citation type="submission" date="2024-02" db="EMBL/GenBank/DDBJ databases">
        <title>Comparative genomics of Cryptococcus and Kwoniella reveals pathogenesis evolution and contrasting modes of karyotype evolution via chromosome fusion or intercentromeric recombination.</title>
        <authorList>
            <person name="Coelho M.A."/>
            <person name="David-Palma M."/>
            <person name="Shea T."/>
            <person name="Bowers K."/>
            <person name="McGinley-Smith S."/>
            <person name="Mohammad A.W."/>
            <person name="Gnirke A."/>
            <person name="Yurkov A.M."/>
            <person name="Nowrousian M."/>
            <person name="Sun S."/>
            <person name="Cuomo C.A."/>
            <person name="Heitman J."/>
        </authorList>
    </citation>
    <scope>NUCLEOTIDE SEQUENCE</scope>
    <source>
        <strain evidence="3">CBS 10737</strain>
    </source>
</reference>
<dbReference type="RefSeq" id="XP_019007643.1">
    <property type="nucleotide sequence ID" value="XM_019159349.1"/>
</dbReference>
<proteinExistence type="predicted"/>
<evidence type="ECO:0000313" key="2">
    <source>
        <dbReference type="EMBL" id="OCF46424.1"/>
    </source>
</evidence>
<reference evidence="2" key="1">
    <citation type="submission" date="2013-07" db="EMBL/GenBank/DDBJ databases">
        <title>The Genome Sequence of Cryptococcus pinus CBS10737.</title>
        <authorList>
            <consortium name="The Broad Institute Genome Sequencing Platform"/>
            <person name="Cuomo C."/>
            <person name="Litvintseva A."/>
            <person name="Chen Y."/>
            <person name="Heitman J."/>
            <person name="Sun S."/>
            <person name="Springer D."/>
            <person name="Dromer F."/>
            <person name="Young S.K."/>
            <person name="Zeng Q."/>
            <person name="Gargeya S."/>
            <person name="Fitzgerald M."/>
            <person name="Abouelleil A."/>
            <person name="Alvarado L."/>
            <person name="Berlin A.M."/>
            <person name="Chapman S.B."/>
            <person name="Dewar J."/>
            <person name="Goldberg J."/>
            <person name="Griggs A."/>
            <person name="Gujja S."/>
            <person name="Hansen M."/>
            <person name="Howarth C."/>
            <person name="Imamovic A."/>
            <person name="Larimer J."/>
            <person name="McCowan C."/>
            <person name="Murphy C."/>
            <person name="Pearson M."/>
            <person name="Priest M."/>
            <person name="Roberts A."/>
            <person name="Saif S."/>
            <person name="Shea T."/>
            <person name="Sykes S."/>
            <person name="Wortman J."/>
            <person name="Nusbaum C."/>
            <person name="Birren B."/>
        </authorList>
    </citation>
    <scope>NUCLEOTIDE SEQUENCE [LARGE SCALE GENOMIC DNA]</scope>
    <source>
        <strain evidence="2">CBS 10737</strain>
    </source>
</reference>
<dbReference type="Proteomes" id="UP000094020">
    <property type="component" value="Chromosome 3"/>
</dbReference>
<dbReference type="EMBL" id="KI894017">
    <property type="protein sequence ID" value="OCF46424.1"/>
    <property type="molecule type" value="Genomic_DNA"/>
</dbReference>
<dbReference type="AlphaFoldDB" id="A0A1B9HT35"/>
<dbReference type="PANTHER" id="PTHR21310">
    <property type="entry name" value="AMINOGLYCOSIDE PHOSPHOTRANSFERASE-RELATED-RELATED"/>
    <property type="match status" value="1"/>
</dbReference>
<name>A0A1B9HT35_9TREE</name>
<organism evidence="2">
    <name type="scientific">Kwoniella pini CBS 10737</name>
    <dbReference type="NCBI Taxonomy" id="1296096"/>
    <lineage>
        <taxon>Eukaryota</taxon>
        <taxon>Fungi</taxon>
        <taxon>Dikarya</taxon>
        <taxon>Basidiomycota</taxon>
        <taxon>Agaricomycotina</taxon>
        <taxon>Tremellomycetes</taxon>
        <taxon>Tremellales</taxon>
        <taxon>Cryptococcaceae</taxon>
        <taxon>Kwoniella</taxon>
    </lineage>
</organism>
<reference evidence="3" key="2">
    <citation type="submission" date="2013-07" db="EMBL/GenBank/DDBJ databases">
        <authorList>
            <consortium name="The Broad Institute Genome Sequencing Platform"/>
            <person name="Cuomo C."/>
            <person name="Litvintseva A."/>
            <person name="Chen Y."/>
            <person name="Heitman J."/>
            <person name="Sun S."/>
            <person name="Springer D."/>
            <person name="Dromer F."/>
            <person name="Young S.K."/>
            <person name="Zeng Q."/>
            <person name="Gargeya S."/>
            <person name="Fitzgerald M."/>
            <person name="Abouelleil A."/>
            <person name="Alvarado L."/>
            <person name="Berlin A.M."/>
            <person name="Chapman S.B."/>
            <person name="Dewar J."/>
            <person name="Goldberg J."/>
            <person name="Griggs A."/>
            <person name="Gujja S."/>
            <person name="Hansen M."/>
            <person name="Howarth C."/>
            <person name="Imamovic A."/>
            <person name="Larimer J."/>
            <person name="McCowan C."/>
            <person name="Murphy C."/>
            <person name="Pearson M."/>
            <person name="Priest M."/>
            <person name="Roberts A."/>
            <person name="Saif S."/>
            <person name="Shea T."/>
            <person name="Sykes S."/>
            <person name="Wortman J."/>
            <person name="Nusbaum C."/>
            <person name="Birren B."/>
        </authorList>
    </citation>
    <scope>NUCLEOTIDE SEQUENCE</scope>
    <source>
        <strain evidence="3">CBS 10737</strain>
    </source>
</reference>
<dbReference type="SUPFAM" id="SSF118310">
    <property type="entry name" value="AN1-like Zinc finger"/>
    <property type="match status" value="1"/>
</dbReference>
<evidence type="ECO:0000256" key="1">
    <source>
        <dbReference type="SAM" id="Coils"/>
    </source>
</evidence>
<dbReference type="InterPro" id="IPR051678">
    <property type="entry name" value="AGP_Transferase"/>
</dbReference>
<accession>A0A1B9HT35</accession>
<evidence type="ECO:0000313" key="3">
    <source>
        <dbReference type="EMBL" id="WWC68363.1"/>
    </source>
</evidence>
<dbReference type="GeneID" id="30176027"/>
<protein>
    <submittedName>
        <fullName evidence="2">Uncharacterized protein</fullName>
    </submittedName>
</protein>
<keyword evidence="4" id="KW-1185">Reference proteome</keyword>
<dbReference type="PANTHER" id="PTHR21310:SF15">
    <property type="entry name" value="AMINOGLYCOSIDE PHOSPHOTRANSFERASE DOMAIN-CONTAINING PROTEIN"/>
    <property type="match status" value="1"/>
</dbReference>
<dbReference type="STRING" id="1296096.A0A1B9HT35"/>
<dbReference type="KEGG" id="kpin:30176027"/>